<dbReference type="Proteomes" id="UP000489961">
    <property type="component" value="Unassembled WGS sequence"/>
</dbReference>
<dbReference type="SUPFAM" id="SSF53807">
    <property type="entry name" value="Helical backbone' metal receptor"/>
    <property type="match status" value="1"/>
</dbReference>
<evidence type="ECO:0000313" key="8">
    <source>
        <dbReference type="EMBL" id="CAB1215800.1"/>
    </source>
</evidence>
<protein>
    <submittedName>
        <fullName evidence="8">Putative ABC transporter solute-binding protein YclQ</fullName>
    </submittedName>
</protein>
<name>A0A811GFC8_9GAMM</name>
<feature type="domain" description="Fe/B12 periplasmic-binding" evidence="7">
    <location>
        <begin position="43"/>
        <end position="317"/>
    </location>
</feature>
<keyword evidence="5 6" id="KW-0732">Signal</keyword>
<dbReference type="PROSITE" id="PS50983">
    <property type="entry name" value="FE_B12_PBP"/>
    <property type="match status" value="1"/>
</dbReference>
<dbReference type="EMBL" id="CADDTS010000031">
    <property type="protein sequence ID" value="CAB1215800.1"/>
    <property type="molecule type" value="Genomic_DNA"/>
</dbReference>
<evidence type="ECO:0000256" key="1">
    <source>
        <dbReference type="ARBA" id="ARBA00004196"/>
    </source>
</evidence>
<dbReference type="GO" id="GO:0030288">
    <property type="term" value="C:outer membrane-bounded periplasmic space"/>
    <property type="evidence" value="ECO:0007669"/>
    <property type="project" value="TreeGrafter"/>
</dbReference>
<keyword evidence="4" id="KW-0408">Iron</keyword>
<evidence type="ECO:0000256" key="2">
    <source>
        <dbReference type="ARBA" id="ARBA00008814"/>
    </source>
</evidence>
<comment type="subcellular location">
    <subcellularLocation>
        <location evidence="1">Cell envelope</location>
    </subcellularLocation>
</comment>
<dbReference type="Pfam" id="PF01497">
    <property type="entry name" value="Peripla_BP_2"/>
    <property type="match status" value="1"/>
</dbReference>
<proteinExistence type="inferred from homology"/>
<evidence type="ECO:0000256" key="5">
    <source>
        <dbReference type="ARBA" id="ARBA00022729"/>
    </source>
</evidence>
<dbReference type="AlphaFoldDB" id="A0A811GFC8"/>
<evidence type="ECO:0000259" key="7">
    <source>
        <dbReference type="PROSITE" id="PS50983"/>
    </source>
</evidence>
<evidence type="ECO:0000256" key="3">
    <source>
        <dbReference type="ARBA" id="ARBA00022448"/>
    </source>
</evidence>
<comment type="caution">
    <text evidence="8">The sequence shown here is derived from an EMBL/GenBank/DDBJ whole genome shotgun (WGS) entry which is preliminary data.</text>
</comment>
<gene>
    <name evidence="8" type="primary">yclQ</name>
    <name evidence="8" type="ORF">SFB21_1842</name>
</gene>
<dbReference type="GO" id="GO:1901678">
    <property type="term" value="P:iron coordination entity transport"/>
    <property type="evidence" value="ECO:0007669"/>
    <property type="project" value="UniProtKB-ARBA"/>
</dbReference>
<keyword evidence="4" id="KW-0406">Ion transport</keyword>
<comment type="similarity">
    <text evidence="2">Belongs to the bacterial solute-binding protein 8 family.</text>
</comment>
<evidence type="ECO:0000256" key="6">
    <source>
        <dbReference type="SAM" id="SignalP"/>
    </source>
</evidence>
<dbReference type="InterPro" id="IPR002491">
    <property type="entry name" value="ABC_transptr_periplasmic_BD"/>
</dbReference>
<dbReference type="InterPro" id="IPR051313">
    <property type="entry name" value="Bact_iron-sidero_bind"/>
</dbReference>
<keyword evidence="4" id="KW-0410">Iron transport</keyword>
<dbReference type="Gene3D" id="3.40.50.1980">
    <property type="entry name" value="Nitrogenase molybdenum iron protein domain"/>
    <property type="match status" value="2"/>
</dbReference>
<feature type="signal peptide" evidence="6">
    <location>
        <begin position="1"/>
        <end position="23"/>
    </location>
</feature>
<accession>A0A811GFC8</accession>
<organism evidence="8 9">
    <name type="scientific">Acinetobacter bouvetii</name>
    <dbReference type="NCBI Taxonomy" id="202951"/>
    <lineage>
        <taxon>Bacteria</taxon>
        <taxon>Pseudomonadati</taxon>
        <taxon>Pseudomonadota</taxon>
        <taxon>Gammaproteobacteria</taxon>
        <taxon>Moraxellales</taxon>
        <taxon>Moraxellaceae</taxon>
        <taxon>Acinetobacter</taxon>
    </lineage>
</organism>
<evidence type="ECO:0000313" key="9">
    <source>
        <dbReference type="Proteomes" id="UP000489961"/>
    </source>
</evidence>
<dbReference type="PANTHER" id="PTHR30532">
    <property type="entry name" value="IRON III DICITRATE-BINDING PERIPLASMIC PROTEIN"/>
    <property type="match status" value="1"/>
</dbReference>
<reference evidence="8 9" key="1">
    <citation type="submission" date="2020-02" db="EMBL/GenBank/DDBJ databases">
        <authorList>
            <person name="Chaudhuri R."/>
        </authorList>
    </citation>
    <scope>NUCLEOTIDE SEQUENCE [LARGE SCALE GENOMIC DNA]</scope>
    <source>
        <strain evidence="8">SFB21</strain>
    </source>
</reference>
<keyword evidence="3" id="KW-0813">Transport</keyword>
<sequence length="317" mass="35180">MKTKALILSFIFASVGMTGVAHSANFDLKHENQNIQLKQVPKKIAVYDLSTLDTLNALNIQAEIVPVTNYTGHLAHYNQARFIKAGSLFEPDLTQLKQLKPDLIFVGGRSAKTLTSLQPIAATINFSPNTQQYMQDLKIRSLNLAQAFNRVDLAKSKLKALDQLQQQVKQQTQNQSAVMLFAVGDEYMPHAANDRFGFVYELTGFKSVLALTDTSTSKTRPEAGSKEALALKQQNEVRLKDALQQNPDYLIVLDRGAVNKQNYATKQGIKEHPLLGQSEAVKQNRVIFVDADVWYLTGAGLDNTTFMLKEISAALPK</sequence>
<dbReference type="PANTHER" id="PTHR30532:SF28">
    <property type="entry name" value="PETROBACTIN-BINDING PROTEIN YCLQ"/>
    <property type="match status" value="1"/>
</dbReference>
<feature type="chain" id="PRO_5032463199" evidence="6">
    <location>
        <begin position="24"/>
        <end position="317"/>
    </location>
</feature>
<evidence type="ECO:0000256" key="4">
    <source>
        <dbReference type="ARBA" id="ARBA00022496"/>
    </source>
</evidence>
<dbReference type="RefSeq" id="WP_254592221.1">
    <property type="nucleotide sequence ID" value="NZ_CADDTS010000031.1"/>
</dbReference>